<feature type="region of interest" description="Disordered" evidence="1">
    <location>
        <begin position="1"/>
        <end position="74"/>
    </location>
</feature>
<feature type="compositionally biased region" description="Acidic residues" evidence="1">
    <location>
        <begin position="165"/>
        <end position="185"/>
    </location>
</feature>
<reference evidence="2 3" key="1">
    <citation type="journal article" date="2018" name="IMA Fungus">
        <title>IMA Genome-F 9: Draft genome sequence of Annulohypoxylon stygium, Aspergillus mulundensis, Berkeleyomyces basicola (syn. Thielaviopsis basicola), Ceratocystis smalleyi, two Cercospora beticola strains, Coleophoma cylindrospora, Fusarium fracticaudum, Phialophora cf. hyalina, and Morchella septimelata.</title>
        <authorList>
            <person name="Wingfield B.D."/>
            <person name="Bills G.F."/>
            <person name="Dong Y."/>
            <person name="Huang W."/>
            <person name="Nel W.J."/>
            <person name="Swalarsk-Parry B.S."/>
            <person name="Vaghefi N."/>
            <person name="Wilken P.M."/>
            <person name="An Z."/>
            <person name="de Beer Z.W."/>
            <person name="De Vos L."/>
            <person name="Chen L."/>
            <person name="Duong T.A."/>
            <person name="Gao Y."/>
            <person name="Hammerbacher A."/>
            <person name="Kikkert J.R."/>
            <person name="Li Y."/>
            <person name="Li H."/>
            <person name="Li K."/>
            <person name="Li Q."/>
            <person name="Liu X."/>
            <person name="Ma X."/>
            <person name="Naidoo K."/>
            <person name="Pethybridge S.J."/>
            <person name="Sun J."/>
            <person name="Steenkamp E.T."/>
            <person name="van der Nest M.A."/>
            <person name="van Wyk S."/>
            <person name="Wingfield M.J."/>
            <person name="Xiong C."/>
            <person name="Yue Q."/>
            <person name="Zhang X."/>
        </authorList>
    </citation>
    <scope>NUCLEOTIDE SEQUENCE [LARGE SCALE GENOMIC DNA]</scope>
    <source>
        <strain evidence="2 3">BP 5553</strain>
    </source>
</reference>
<dbReference type="Proteomes" id="UP000254866">
    <property type="component" value="Unassembled WGS sequence"/>
</dbReference>
<feature type="compositionally biased region" description="Polar residues" evidence="1">
    <location>
        <begin position="26"/>
        <end position="46"/>
    </location>
</feature>
<proteinExistence type="predicted"/>
<protein>
    <submittedName>
        <fullName evidence="2">Uncharacterized protein</fullName>
    </submittedName>
</protein>
<evidence type="ECO:0000256" key="1">
    <source>
        <dbReference type="SAM" id="MobiDB-lite"/>
    </source>
</evidence>
<feature type="compositionally biased region" description="Polar residues" evidence="1">
    <location>
        <begin position="120"/>
        <end position="158"/>
    </location>
</feature>
<keyword evidence="3" id="KW-1185">Reference proteome</keyword>
<dbReference type="AlphaFoldDB" id="A0A370TY28"/>
<sequence length="335" mass="36113">MEDRVEFSLKGSAAGPVEPSLGGGSLNASQPSQERTSSSTELSTVHTDPDPDPMEQGQDSSSLSNHARYPSFVNPWYVPPVDATVCPAELGNPWSVPANIPDTSSMARMAIGTVEGQHNDGVNSGDATEQSAGTPESNLAVNDTGTAKSNLVVNNNGETLAVDSNPDDDMEYDSDADSNDDYEADNDFRAEDYYDEEDDAEDDGGSCAYTSDTNSAQIDVDGLSSNKKKLSPQRQAQIDYYKRRMPSRYNDPLFMRSRVYTRSSLARELKLVPISAPTGVVMEMLAWQVQAGKGVQGDNAPFDSFHGKGKRHCENCEGVCRWKGMMPKVVGGEGG</sequence>
<evidence type="ECO:0000313" key="3">
    <source>
        <dbReference type="Proteomes" id="UP000254866"/>
    </source>
</evidence>
<dbReference type="EMBL" id="NPIC01000001">
    <property type="protein sequence ID" value="RDL40420.1"/>
    <property type="molecule type" value="Genomic_DNA"/>
</dbReference>
<name>A0A370TY28_9HELO</name>
<comment type="caution">
    <text evidence="2">The sequence shown here is derived from an EMBL/GenBank/DDBJ whole genome shotgun (WGS) entry which is preliminary data.</text>
</comment>
<accession>A0A370TY28</accession>
<dbReference type="GeneID" id="43593248"/>
<gene>
    <name evidence="2" type="ORF">BP5553_00399</name>
</gene>
<dbReference type="RefSeq" id="XP_031873076.1">
    <property type="nucleotide sequence ID" value="XM_032009022.1"/>
</dbReference>
<feature type="region of interest" description="Disordered" evidence="1">
    <location>
        <begin position="116"/>
        <end position="185"/>
    </location>
</feature>
<organism evidence="2 3">
    <name type="scientific">Venustampulla echinocandica</name>
    <dbReference type="NCBI Taxonomy" id="2656787"/>
    <lineage>
        <taxon>Eukaryota</taxon>
        <taxon>Fungi</taxon>
        <taxon>Dikarya</taxon>
        <taxon>Ascomycota</taxon>
        <taxon>Pezizomycotina</taxon>
        <taxon>Leotiomycetes</taxon>
        <taxon>Helotiales</taxon>
        <taxon>Pleuroascaceae</taxon>
        <taxon>Venustampulla</taxon>
    </lineage>
</organism>
<evidence type="ECO:0000313" key="2">
    <source>
        <dbReference type="EMBL" id="RDL40420.1"/>
    </source>
</evidence>